<feature type="domain" description="FAD-binding" evidence="4">
    <location>
        <begin position="13"/>
        <end position="385"/>
    </location>
</feature>
<keyword evidence="3" id="KW-0560">Oxidoreductase</keyword>
<dbReference type="AlphaFoldDB" id="A0A9P4QQH0"/>
<evidence type="ECO:0000256" key="3">
    <source>
        <dbReference type="ARBA" id="ARBA00023002"/>
    </source>
</evidence>
<dbReference type="Pfam" id="PF01494">
    <property type="entry name" value="FAD_binding_3"/>
    <property type="match status" value="1"/>
</dbReference>
<dbReference type="InterPro" id="IPR002938">
    <property type="entry name" value="FAD-bd"/>
</dbReference>
<organism evidence="5 6">
    <name type="scientific">Polyplosphaeria fusca</name>
    <dbReference type="NCBI Taxonomy" id="682080"/>
    <lineage>
        <taxon>Eukaryota</taxon>
        <taxon>Fungi</taxon>
        <taxon>Dikarya</taxon>
        <taxon>Ascomycota</taxon>
        <taxon>Pezizomycotina</taxon>
        <taxon>Dothideomycetes</taxon>
        <taxon>Pleosporomycetidae</taxon>
        <taxon>Pleosporales</taxon>
        <taxon>Tetraplosphaeriaceae</taxon>
        <taxon>Polyplosphaeria</taxon>
    </lineage>
</organism>
<dbReference type="OrthoDB" id="417877at2759"/>
<dbReference type="SUPFAM" id="SSF54373">
    <property type="entry name" value="FAD-linked reductases, C-terminal domain"/>
    <property type="match status" value="1"/>
</dbReference>
<evidence type="ECO:0000313" key="5">
    <source>
        <dbReference type="EMBL" id="KAF2731853.1"/>
    </source>
</evidence>
<dbReference type="GO" id="GO:0016491">
    <property type="term" value="F:oxidoreductase activity"/>
    <property type="evidence" value="ECO:0007669"/>
    <property type="project" value="UniProtKB-KW"/>
</dbReference>
<gene>
    <name evidence="5" type="ORF">EJ04DRAFT_361930</name>
</gene>
<evidence type="ECO:0000259" key="4">
    <source>
        <dbReference type="Pfam" id="PF01494"/>
    </source>
</evidence>
<keyword evidence="1" id="KW-0285">Flavoprotein</keyword>
<sequence length="435" mass="47474">MAPARYANHAAHPIAIVGGGLGGLALAIGLLKHGVNIHIYEAAAEFSEIGAGVAFALNSTRALGLIDQRLLDGYKKHATYNEDPAMSAIFAQYRWGVDEKKEGGKKTGELMFNLEDIWDPEAAPKLGVRTRSCIHRARLLDELVALIPKGITSFGKSFEAAEERDDGTILLRFADGTTAMASALIGCDGVKSKARDIVFGHGVQATYTSEYAFRAMAPRAEIEAALGSELAFNGQLYCGYGAYIVTYPVERGTFTNMVAIPLEPNQSAEWTHGEWTAPATRQEFLEVYRGWKPELVELFARYCQPLKWGIFHLQHEESYYKGRICLLGDSAHATSPHLGVGAGMAMEDAYVLSNLIAAVSGPADIVHAFRAYDAVRRPRTQKLIKCSKLHGMAADFALEGVGDDLAKLKATAEECFHLAWHEDLEAELEDAKKLL</sequence>
<dbReference type="EMBL" id="ML996188">
    <property type="protein sequence ID" value="KAF2731853.1"/>
    <property type="molecule type" value="Genomic_DNA"/>
</dbReference>
<dbReference type="Proteomes" id="UP000799444">
    <property type="component" value="Unassembled WGS sequence"/>
</dbReference>
<evidence type="ECO:0000256" key="1">
    <source>
        <dbReference type="ARBA" id="ARBA00022630"/>
    </source>
</evidence>
<protein>
    <submittedName>
        <fullName evidence="5">Mannitol 1-phosphate dehydrogenase</fullName>
    </submittedName>
</protein>
<dbReference type="InterPro" id="IPR036188">
    <property type="entry name" value="FAD/NAD-bd_sf"/>
</dbReference>
<evidence type="ECO:0000313" key="6">
    <source>
        <dbReference type="Proteomes" id="UP000799444"/>
    </source>
</evidence>
<dbReference type="Gene3D" id="3.50.50.60">
    <property type="entry name" value="FAD/NAD(P)-binding domain"/>
    <property type="match status" value="1"/>
</dbReference>
<dbReference type="PANTHER" id="PTHR46720:SF3">
    <property type="entry name" value="FAD-BINDING DOMAIN-CONTAINING PROTEIN-RELATED"/>
    <property type="match status" value="1"/>
</dbReference>
<dbReference type="PRINTS" id="PR00420">
    <property type="entry name" value="RNGMNOXGNASE"/>
</dbReference>
<evidence type="ECO:0000256" key="2">
    <source>
        <dbReference type="ARBA" id="ARBA00022827"/>
    </source>
</evidence>
<dbReference type="SUPFAM" id="SSF51905">
    <property type="entry name" value="FAD/NAD(P)-binding domain"/>
    <property type="match status" value="1"/>
</dbReference>
<comment type="caution">
    <text evidence="5">The sequence shown here is derived from an EMBL/GenBank/DDBJ whole genome shotgun (WGS) entry which is preliminary data.</text>
</comment>
<keyword evidence="2" id="KW-0274">FAD</keyword>
<name>A0A9P4QQH0_9PLEO</name>
<dbReference type="GO" id="GO:0044550">
    <property type="term" value="P:secondary metabolite biosynthetic process"/>
    <property type="evidence" value="ECO:0007669"/>
    <property type="project" value="TreeGrafter"/>
</dbReference>
<dbReference type="PANTHER" id="PTHR46720">
    <property type="entry name" value="HYDROXYLASE, PUTATIVE (AFU_ORTHOLOGUE AFUA_3G01460)-RELATED"/>
    <property type="match status" value="1"/>
</dbReference>
<keyword evidence="6" id="KW-1185">Reference proteome</keyword>
<accession>A0A9P4QQH0</accession>
<dbReference type="InterPro" id="IPR051104">
    <property type="entry name" value="FAD_monoxygenase"/>
</dbReference>
<dbReference type="GO" id="GO:0071949">
    <property type="term" value="F:FAD binding"/>
    <property type="evidence" value="ECO:0007669"/>
    <property type="project" value="InterPro"/>
</dbReference>
<reference evidence="5" key="1">
    <citation type="journal article" date="2020" name="Stud. Mycol.">
        <title>101 Dothideomycetes genomes: a test case for predicting lifestyles and emergence of pathogens.</title>
        <authorList>
            <person name="Haridas S."/>
            <person name="Albert R."/>
            <person name="Binder M."/>
            <person name="Bloem J."/>
            <person name="Labutti K."/>
            <person name="Salamov A."/>
            <person name="Andreopoulos B."/>
            <person name="Baker S."/>
            <person name="Barry K."/>
            <person name="Bills G."/>
            <person name="Bluhm B."/>
            <person name="Cannon C."/>
            <person name="Castanera R."/>
            <person name="Culley D."/>
            <person name="Daum C."/>
            <person name="Ezra D."/>
            <person name="Gonzalez J."/>
            <person name="Henrissat B."/>
            <person name="Kuo A."/>
            <person name="Liang C."/>
            <person name="Lipzen A."/>
            <person name="Lutzoni F."/>
            <person name="Magnuson J."/>
            <person name="Mondo S."/>
            <person name="Nolan M."/>
            <person name="Ohm R."/>
            <person name="Pangilinan J."/>
            <person name="Park H.-J."/>
            <person name="Ramirez L."/>
            <person name="Alfaro M."/>
            <person name="Sun H."/>
            <person name="Tritt A."/>
            <person name="Yoshinaga Y."/>
            <person name="Zwiers L.-H."/>
            <person name="Turgeon B."/>
            <person name="Goodwin S."/>
            <person name="Spatafora J."/>
            <person name="Crous P."/>
            <person name="Grigoriev I."/>
        </authorList>
    </citation>
    <scope>NUCLEOTIDE SEQUENCE</scope>
    <source>
        <strain evidence="5">CBS 125425</strain>
    </source>
</reference>
<proteinExistence type="predicted"/>